<sequence length="175" mass="20278">MFKVGDTIIYSAHGLCHIDDISEKTFSGVTKTYYVLHPLNNNKLEICTPVDNKSISMLEIMNREEAIAILNVFTQPGIEWIEKTNHRTQTYSNIVRKGDREDIAKIIHTLMVKKYEIESNEKKFPEYDRKLLISIQNILFAELAISLDMTIEQIHTKVQEILNIPVDELEMIVNQ</sequence>
<dbReference type="InterPro" id="IPR052531">
    <property type="entry name" value="CarD-like_regulator"/>
</dbReference>
<reference evidence="2 3" key="1">
    <citation type="submission" date="2020-08" db="EMBL/GenBank/DDBJ databases">
        <title>A Genomic Blueprint of the Chicken Gut Microbiome.</title>
        <authorList>
            <person name="Gilroy R."/>
            <person name="Ravi A."/>
            <person name="Getino M."/>
            <person name="Pursley I."/>
            <person name="Horton D.L."/>
            <person name="Alikhan N.-F."/>
            <person name="Baker D."/>
            <person name="Gharbi K."/>
            <person name="Hall N."/>
            <person name="Watson M."/>
            <person name="Adriaenssens E.M."/>
            <person name="Foster-Nyarko E."/>
            <person name="Jarju S."/>
            <person name="Secka A."/>
            <person name="Antonio M."/>
            <person name="Oren A."/>
            <person name="Chaudhuri R."/>
            <person name="La Ragione R.M."/>
            <person name="Hildebrand F."/>
            <person name="Pallen M.J."/>
        </authorList>
    </citation>
    <scope>NUCLEOTIDE SEQUENCE [LARGE SCALE GENOMIC DNA]</scope>
    <source>
        <strain evidence="2 3">Re31</strain>
    </source>
</reference>
<organism evidence="2 3">
    <name type="scientific">Ureibacillus galli</name>
    <dbReference type="NCBI Taxonomy" id="2762222"/>
    <lineage>
        <taxon>Bacteria</taxon>
        <taxon>Bacillati</taxon>
        <taxon>Bacillota</taxon>
        <taxon>Bacilli</taxon>
        <taxon>Bacillales</taxon>
        <taxon>Caryophanaceae</taxon>
        <taxon>Ureibacillus</taxon>
    </lineage>
</organism>
<feature type="domain" description="CarD-like/TRCF RNAP-interacting" evidence="1">
    <location>
        <begin position="1"/>
        <end position="111"/>
    </location>
</feature>
<gene>
    <name evidence="2" type="ORF">H9636_06315</name>
</gene>
<evidence type="ECO:0000259" key="1">
    <source>
        <dbReference type="SMART" id="SM01058"/>
    </source>
</evidence>
<dbReference type="EMBL" id="JACSQA010000006">
    <property type="protein sequence ID" value="MBD8026269.1"/>
    <property type="molecule type" value="Genomic_DNA"/>
</dbReference>
<proteinExistence type="predicted"/>
<dbReference type="PANTHER" id="PTHR38447">
    <property type="entry name" value="TRANSCRIPTION FACTOR YDEB-RELATED"/>
    <property type="match status" value="1"/>
</dbReference>
<dbReference type="InterPro" id="IPR003711">
    <property type="entry name" value="CarD-like/TRCF_RID"/>
</dbReference>
<keyword evidence="3" id="KW-1185">Reference proteome</keyword>
<dbReference type="InterPro" id="IPR036101">
    <property type="entry name" value="CarD-like/TRCF_RID_sf"/>
</dbReference>
<evidence type="ECO:0000313" key="2">
    <source>
        <dbReference type="EMBL" id="MBD8026269.1"/>
    </source>
</evidence>
<dbReference type="PANTHER" id="PTHR38447:SF1">
    <property type="entry name" value="RNA POLYMERASE-BINDING TRANSCRIPTION FACTOR CARD"/>
    <property type="match status" value="1"/>
</dbReference>
<dbReference type="Pfam" id="PF21095">
    <property type="entry name" value="CarD_C"/>
    <property type="match status" value="1"/>
</dbReference>
<dbReference type="SMART" id="SM01058">
    <property type="entry name" value="CarD_TRCF"/>
    <property type="match status" value="1"/>
</dbReference>
<name>A0ABR8XAC1_9BACL</name>
<accession>A0ABR8XAC1</accession>
<dbReference type="Pfam" id="PF02559">
    <property type="entry name" value="CarD_TRCF_RID"/>
    <property type="match status" value="1"/>
</dbReference>
<dbReference type="Gene3D" id="1.20.58.1290">
    <property type="entry name" value="CarD-like, C-terminal domain"/>
    <property type="match status" value="1"/>
</dbReference>
<dbReference type="Proteomes" id="UP000640930">
    <property type="component" value="Unassembled WGS sequence"/>
</dbReference>
<dbReference type="InterPro" id="IPR048792">
    <property type="entry name" value="CarD_C"/>
</dbReference>
<evidence type="ECO:0000313" key="3">
    <source>
        <dbReference type="Proteomes" id="UP000640930"/>
    </source>
</evidence>
<comment type="caution">
    <text evidence="2">The sequence shown here is derived from an EMBL/GenBank/DDBJ whole genome shotgun (WGS) entry which is preliminary data.</text>
</comment>
<dbReference type="SUPFAM" id="SSF141259">
    <property type="entry name" value="CarD-like"/>
    <property type="match status" value="1"/>
</dbReference>
<dbReference type="Gene3D" id="2.40.10.170">
    <property type="match status" value="1"/>
</dbReference>
<dbReference type="RefSeq" id="WP_191706775.1">
    <property type="nucleotide sequence ID" value="NZ_JACSQA010000006.1"/>
</dbReference>
<dbReference type="InterPro" id="IPR042215">
    <property type="entry name" value="CarD-like_C"/>
</dbReference>
<protein>
    <submittedName>
        <fullName evidence="2">CarD family transcriptional regulator</fullName>
    </submittedName>
</protein>